<reference evidence="2" key="1">
    <citation type="journal article" date="2019" name="Int. J. Syst. Evol. Microbiol.">
        <title>The Global Catalogue of Microorganisms (GCM) 10K type strain sequencing project: providing services to taxonomists for standard genome sequencing and annotation.</title>
        <authorList>
            <consortium name="The Broad Institute Genomics Platform"/>
            <consortium name="The Broad Institute Genome Sequencing Center for Infectious Disease"/>
            <person name="Wu L."/>
            <person name="Ma J."/>
        </authorList>
    </citation>
    <scope>NUCLEOTIDE SEQUENCE [LARGE SCALE GENOMIC DNA]</scope>
    <source>
        <strain evidence="2">CCM 8979</strain>
    </source>
</reference>
<protein>
    <submittedName>
        <fullName evidence="1">Uncharacterized protein</fullName>
    </submittedName>
</protein>
<dbReference type="Proteomes" id="UP001597189">
    <property type="component" value="Unassembled WGS sequence"/>
</dbReference>
<dbReference type="EMBL" id="JBHTOD010000001">
    <property type="protein sequence ID" value="MFD1454060.1"/>
    <property type="molecule type" value="Genomic_DNA"/>
</dbReference>
<accession>A0ABW4CZZ7</accession>
<sequence>MKAKWLVILAIIFSVVVGLEVATSMEHARAAKPQQTLRTFPQALRGTWYRYEYHRYRRIQISARSLNDDGFKAGIHAKKLPLKMSAAQRRAHPTWLIAYPVRYQHGRWTRVTGWNTWDGHGGDFRKIQQRIGGKWLPLLEIQSGAQLKTDGVAFRSKRLAKRYANLKINN</sequence>
<comment type="caution">
    <text evidence="1">The sequence shown here is derived from an EMBL/GenBank/DDBJ whole genome shotgun (WGS) entry which is preliminary data.</text>
</comment>
<gene>
    <name evidence="1" type="ORF">ACFQ44_00025</name>
</gene>
<name>A0ABW4CZZ7_9LACO</name>
<evidence type="ECO:0000313" key="2">
    <source>
        <dbReference type="Proteomes" id="UP001597189"/>
    </source>
</evidence>
<keyword evidence="2" id="KW-1185">Reference proteome</keyword>
<evidence type="ECO:0000313" key="1">
    <source>
        <dbReference type="EMBL" id="MFD1454060.1"/>
    </source>
</evidence>
<proteinExistence type="predicted"/>
<organism evidence="1 2">
    <name type="scientific">Levilactobacillus lanxiensis</name>
    <dbReference type="NCBI Taxonomy" id="2799568"/>
    <lineage>
        <taxon>Bacteria</taxon>
        <taxon>Bacillati</taxon>
        <taxon>Bacillota</taxon>
        <taxon>Bacilli</taxon>
        <taxon>Lactobacillales</taxon>
        <taxon>Lactobacillaceae</taxon>
        <taxon>Levilactobacillus</taxon>
    </lineage>
</organism>
<dbReference type="RefSeq" id="WP_203642790.1">
    <property type="nucleotide sequence ID" value="NZ_BOLN01000001.1"/>
</dbReference>